<organism evidence="1 2">
    <name type="scientific">Cricetulus griseus</name>
    <name type="common">Chinese hamster</name>
    <name type="synonym">Cricetulus barabensis griseus</name>
    <dbReference type="NCBI Taxonomy" id="10029"/>
    <lineage>
        <taxon>Eukaryota</taxon>
        <taxon>Metazoa</taxon>
        <taxon>Chordata</taxon>
        <taxon>Craniata</taxon>
        <taxon>Vertebrata</taxon>
        <taxon>Euteleostomi</taxon>
        <taxon>Mammalia</taxon>
        <taxon>Eutheria</taxon>
        <taxon>Euarchontoglires</taxon>
        <taxon>Glires</taxon>
        <taxon>Rodentia</taxon>
        <taxon>Myomorpha</taxon>
        <taxon>Muroidea</taxon>
        <taxon>Cricetidae</taxon>
        <taxon>Cricetinae</taxon>
        <taxon>Cricetulus</taxon>
    </lineage>
</organism>
<reference evidence="2" key="1">
    <citation type="journal article" date="2011" name="Nat. Biotechnol.">
        <title>The genomic sequence of the Chinese hamster ovary (CHO)-K1 cell line.</title>
        <authorList>
            <person name="Xu X."/>
            <person name="Nagarajan H."/>
            <person name="Lewis N.E."/>
            <person name="Pan S."/>
            <person name="Cai Z."/>
            <person name="Liu X."/>
            <person name="Chen W."/>
            <person name="Xie M."/>
            <person name="Wang W."/>
            <person name="Hammond S."/>
            <person name="Andersen M.R."/>
            <person name="Neff N."/>
            <person name="Passarelli B."/>
            <person name="Koh W."/>
            <person name="Fan H.C."/>
            <person name="Wang J."/>
            <person name="Gui Y."/>
            <person name="Lee K.H."/>
            <person name="Betenbaugh M.J."/>
            <person name="Quake S.R."/>
            <person name="Famili I."/>
            <person name="Palsson B.O."/>
            <person name="Wang J."/>
        </authorList>
    </citation>
    <scope>NUCLEOTIDE SEQUENCE [LARGE SCALE GENOMIC DNA]</scope>
    <source>
        <strain evidence="2">CHO K1 cell line</strain>
    </source>
</reference>
<name>G3I232_CRIGR</name>
<accession>G3I232</accession>
<dbReference type="AlphaFoldDB" id="G3I232"/>
<proteinExistence type="predicted"/>
<gene>
    <name evidence="1" type="ORF">I79_017456</name>
</gene>
<dbReference type="Proteomes" id="UP000001075">
    <property type="component" value="Unassembled WGS sequence"/>
</dbReference>
<sequence>MTKKKVQLNFPDKHRCKNSQQTYLQIESKTFEEFYAKLLHFSELTAAGKKVSPIGILTSS</sequence>
<dbReference type="InParanoid" id="G3I232"/>
<evidence type="ECO:0000313" key="2">
    <source>
        <dbReference type="Proteomes" id="UP000001075"/>
    </source>
</evidence>
<protein>
    <submittedName>
        <fullName evidence="1">Uncharacterized protein</fullName>
    </submittedName>
</protein>
<dbReference type="EMBL" id="JH001108">
    <property type="protein sequence ID" value="EGV93270.1"/>
    <property type="molecule type" value="Genomic_DNA"/>
</dbReference>
<evidence type="ECO:0000313" key="1">
    <source>
        <dbReference type="EMBL" id="EGV93270.1"/>
    </source>
</evidence>